<proteinExistence type="predicted"/>
<gene>
    <name evidence="1" type="ORF">NCTC13098_04176</name>
</gene>
<accession>A0A3P8KYT3</accession>
<evidence type="ECO:0000313" key="1">
    <source>
        <dbReference type="EMBL" id="VDR27802.1"/>
    </source>
</evidence>
<dbReference type="AlphaFoldDB" id="A0A3P8KYT3"/>
<dbReference type="EMBL" id="LR131271">
    <property type="protein sequence ID" value="VDR27802.1"/>
    <property type="molecule type" value="Genomic_DNA"/>
</dbReference>
<name>A0A3P8KYT3_RAOTE</name>
<protein>
    <submittedName>
        <fullName evidence="1">Uncharacterized protein</fullName>
    </submittedName>
</protein>
<reference evidence="1 2" key="1">
    <citation type="submission" date="2018-12" db="EMBL/GenBank/DDBJ databases">
        <authorList>
            <consortium name="Pathogen Informatics"/>
        </authorList>
    </citation>
    <scope>NUCLEOTIDE SEQUENCE [LARGE SCALE GENOMIC DNA]</scope>
    <source>
        <strain evidence="1 2">NCTC13098</strain>
    </source>
</reference>
<evidence type="ECO:0000313" key="2">
    <source>
        <dbReference type="Proteomes" id="UP000274346"/>
    </source>
</evidence>
<organism evidence="1 2">
    <name type="scientific">Raoultella terrigena</name>
    <name type="common">Klebsiella terrigena</name>
    <dbReference type="NCBI Taxonomy" id="577"/>
    <lineage>
        <taxon>Bacteria</taxon>
        <taxon>Pseudomonadati</taxon>
        <taxon>Pseudomonadota</taxon>
        <taxon>Gammaproteobacteria</taxon>
        <taxon>Enterobacterales</taxon>
        <taxon>Enterobacteriaceae</taxon>
        <taxon>Klebsiella/Raoultella group</taxon>
        <taxon>Raoultella</taxon>
    </lineage>
</organism>
<dbReference type="Proteomes" id="UP000274346">
    <property type="component" value="Chromosome"/>
</dbReference>
<sequence length="64" mass="7566">MRILHATPGELFHFDTPPSGVEGIIDHYFWTFYPNFLMAHDITEPRLDPLDFLDFQDPLDFQNL</sequence>
<dbReference type="KEGG" id="rtg:NCTC13098_04176"/>